<reference evidence="1" key="1">
    <citation type="submission" date="2016-09" db="EMBL/GenBank/DDBJ databases">
        <title>Draft genome of thermotolerant cyanobacterium Desertifilum sp. strain IPPAS B-1220.</title>
        <authorList>
            <person name="Sinetova M.A."/>
            <person name="Bolakhan K."/>
            <person name="Zayadan B.K."/>
            <person name="Mironov K.S."/>
            <person name="Ustinova V."/>
            <person name="Kupriyanova E.V."/>
            <person name="Sidorov R.A."/>
            <person name="Skrypnik A.N."/>
            <person name="Gogoleva N.E."/>
            <person name="Gogolev Y.V."/>
            <person name="Los D.A."/>
        </authorList>
    </citation>
    <scope>NUCLEOTIDE SEQUENCE [LARGE SCALE GENOMIC DNA]</scope>
    <source>
        <strain evidence="1">IPPAS B-1220</strain>
    </source>
</reference>
<dbReference type="STRING" id="1781255.BH720_18635"/>
<dbReference type="AlphaFoldDB" id="A0A1E5QG60"/>
<sequence>MNPTPKAIVAGKRSRLTRAVLIGFLLLVVAVAALPGYLQLQWPWMSPPPVITLRQLQELRQTGIEIPDWETVNQQEIFIGGHKWSVQSIEKDNQTAVVLLLPQNGPLDQPQVAWVDINGFQQQLSRQWRTDSRRRKSLSLEATPDHPTAQVTARYFRGWNPSQTYAILQWYAWPGGGHPAPSQWFWVDRAAQTRRDRAPWVAVCVLIPIEPLGDIEQTWPMAESLGESIQSTLMAGPLKFRHPRTGNR</sequence>
<dbReference type="NCBIfam" id="TIGR04533">
    <property type="entry name" value="cyanosortB_assc"/>
    <property type="match status" value="1"/>
</dbReference>
<organism evidence="1">
    <name type="scientific">Desertifilum tharense IPPAS B-1220</name>
    <dbReference type="NCBI Taxonomy" id="1781255"/>
    <lineage>
        <taxon>Bacteria</taxon>
        <taxon>Bacillati</taxon>
        <taxon>Cyanobacteriota</taxon>
        <taxon>Cyanophyceae</taxon>
        <taxon>Desertifilales</taxon>
        <taxon>Desertifilaceae</taxon>
        <taxon>Desertifilum</taxon>
    </lineage>
</organism>
<gene>
    <name evidence="1" type="ORF">BH720_18635</name>
</gene>
<dbReference type="EMBL" id="MJGC01000082">
    <property type="protein sequence ID" value="OEJ73676.1"/>
    <property type="molecule type" value="Genomic_DNA"/>
</dbReference>
<proteinExistence type="predicted"/>
<protein>
    <submittedName>
        <fullName evidence="1">Cyanoexosortase B system-associated protein</fullName>
    </submittedName>
</protein>
<evidence type="ECO:0000313" key="1">
    <source>
        <dbReference type="EMBL" id="OEJ73676.1"/>
    </source>
</evidence>
<accession>A0A1E5QG60</accession>
<name>A0A1E5QG60_9CYAN</name>
<comment type="caution">
    <text evidence="1">The sequence shown here is derived from an EMBL/GenBank/DDBJ whole genome shotgun (WGS) entry which is preliminary data.</text>
</comment>
<dbReference type="InterPro" id="IPR030917">
    <property type="entry name" value="Cyanoexo_CrtB_assoc"/>
</dbReference>
<dbReference type="OrthoDB" id="462409at2"/>